<sequence>MPLEITTTYMPSTHTPKFNFSATVPGACNNQAIARNQIIGRDFFCHCCRRSKRLHSSPFKSCETCSAI</sequence>
<accession>A0A2P6MRP3</accession>
<dbReference type="AlphaFoldDB" id="A0A2P6MRP3"/>
<organism evidence="1 2">
    <name type="scientific">Planoprotostelium fungivorum</name>
    <dbReference type="NCBI Taxonomy" id="1890364"/>
    <lineage>
        <taxon>Eukaryota</taxon>
        <taxon>Amoebozoa</taxon>
        <taxon>Evosea</taxon>
        <taxon>Variosea</taxon>
        <taxon>Cavosteliida</taxon>
        <taxon>Cavosteliaceae</taxon>
        <taxon>Planoprotostelium</taxon>
    </lineage>
</organism>
<comment type="caution">
    <text evidence="1">The sequence shown here is derived from an EMBL/GenBank/DDBJ whole genome shotgun (WGS) entry which is preliminary data.</text>
</comment>
<feature type="non-terminal residue" evidence="1">
    <location>
        <position position="68"/>
    </location>
</feature>
<dbReference type="Proteomes" id="UP000241769">
    <property type="component" value="Unassembled WGS sequence"/>
</dbReference>
<protein>
    <submittedName>
        <fullName evidence="1">Uncharacterized protein</fullName>
    </submittedName>
</protein>
<dbReference type="EMBL" id="MDYQ01000465">
    <property type="protein sequence ID" value="PRP74374.1"/>
    <property type="molecule type" value="Genomic_DNA"/>
</dbReference>
<dbReference type="InParanoid" id="A0A2P6MRP3"/>
<reference evidence="1 2" key="1">
    <citation type="journal article" date="2018" name="Genome Biol. Evol.">
        <title>Multiple Roots of Fruiting Body Formation in Amoebozoa.</title>
        <authorList>
            <person name="Hillmann F."/>
            <person name="Forbes G."/>
            <person name="Novohradska S."/>
            <person name="Ferling I."/>
            <person name="Riege K."/>
            <person name="Groth M."/>
            <person name="Westermann M."/>
            <person name="Marz M."/>
            <person name="Spaller T."/>
            <person name="Winckler T."/>
            <person name="Schaap P."/>
            <person name="Glockner G."/>
        </authorList>
    </citation>
    <scope>NUCLEOTIDE SEQUENCE [LARGE SCALE GENOMIC DNA]</scope>
    <source>
        <strain evidence="1 2">Jena</strain>
    </source>
</reference>
<name>A0A2P6MRP3_9EUKA</name>
<proteinExistence type="predicted"/>
<evidence type="ECO:0000313" key="2">
    <source>
        <dbReference type="Proteomes" id="UP000241769"/>
    </source>
</evidence>
<gene>
    <name evidence="1" type="ORF">PROFUN_16262</name>
</gene>
<evidence type="ECO:0000313" key="1">
    <source>
        <dbReference type="EMBL" id="PRP74374.1"/>
    </source>
</evidence>
<keyword evidence="2" id="KW-1185">Reference proteome</keyword>